<dbReference type="OrthoDB" id="7448595at2759"/>
<keyword evidence="2" id="KW-1133">Transmembrane helix</keyword>
<evidence type="ECO:0008006" key="6">
    <source>
        <dbReference type="Google" id="ProtNLM"/>
    </source>
</evidence>
<feature type="compositionally biased region" description="Basic and acidic residues" evidence="1">
    <location>
        <begin position="569"/>
        <end position="578"/>
    </location>
</feature>
<feature type="signal peptide" evidence="3">
    <location>
        <begin position="1"/>
        <end position="20"/>
    </location>
</feature>
<dbReference type="EMBL" id="CADEBC010000073">
    <property type="protein sequence ID" value="CAB3221823.1"/>
    <property type="molecule type" value="Genomic_DNA"/>
</dbReference>
<feature type="region of interest" description="Disordered" evidence="1">
    <location>
        <begin position="361"/>
        <end position="396"/>
    </location>
</feature>
<sequence>MKNLIHKVVSFLCFFCSTSPTDVVSDSVNVIKVYNNSIKEYFYEETQNKHYKYIENWYWVSSDHPVTIIFVDYRNTTVVSCTTAENRKLNIEKKYEEKAPKITIDSDYIITGTWSCELWNNYNRTTEFIYFRLREKDKMPPQQILVNHIDLILTKEKDIYTAEYFYEDGEKVHVDCISSDETCTVQMSNPFSDENGASAWGFGFPVNLHSYDNQTKIKCISDCSGIKSTVEVTFVELQKYPHEINIKINNQDITKNVEGREYVNYAYFYNNEQITITCDTNKNDIATSISCENCYNETEKELRDRRTEVTFVPNMISDFSCVAKKQDGAEVVIKVYIRFQLVSCRDDSQLTVQGLTTEVNNVPKESSTEGPHSTVSPIVDHGDHNDQENYNNGDDNKEKYENYQYKLWIPAVAVLMLIVVLCVLIVKSKTKKRNSRNRREPEHNYDYCMVNDITPHYPAQSEIEYAVPEGDMQENTLYQRSKDFYAKVIPKSLRQRNKQQSIDAATNRSKEFVEDAGPDFLVMNSLYSSACLEPDDRSGPTKSVSDDQGTSMKASTNLEMLSDVYSEPINKKETKEDTYTNVTGEPHYSNKMGGYCVYPTYSEPHIKK</sequence>
<dbReference type="Proteomes" id="UP000494106">
    <property type="component" value="Unassembled WGS sequence"/>
</dbReference>
<protein>
    <recommendedName>
        <fullName evidence="6">Allorecognition 2</fullName>
    </recommendedName>
</protein>
<proteinExistence type="predicted"/>
<feature type="region of interest" description="Disordered" evidence="1">
    <location>
        <begin position="531"/>
        <end position="585"/>
    </location>
</feature>
<reference evidence="4 5" key="1">
    <citation type="submission" date="2020-04" db="EMBL/GenBank/DDBJ databases">
        <authorList>
            <person name="Wallbank WR R."/>
            <person name="Pardo Diaz C."/>
            <person name="Kozak K."/>
            <person name="Martin S."/>
            <person name="Jiggins C."/>
            <person name="Moest M."/>
            <person name="Warren A I."/>
            <person name="Byers J.R.P. K."/>
            <person name="Montejo-Kovacevich G."/>
            <person name="Yen C E."/>
        </authorList>
    </citation>
    <scope>NUCLEOTIDE SEQUENCE [LARGE SCALE GENOMIC DNA]</scope>
</reference>
<keyword evidence="3" id="KW-0732">Signal</keyword>
<keyword evidence="5" id="KW-1185">Reference proteome</keyword>
<evidence type="ECO:0000256" key="3">
    <source>
        <dbReference type="SAM" id="SignalP"/>
    </source>
</evidence>
<keyword evidence="2" id="KW-0472">Membrane</keyword>
<gene>
    <name evidence="4" type="ORF">APLA_LOCUS729</name>
</gene>
<evidence type="ECO:0000256" key="1">
    <source>
        <dbReference type="SAM" id="MobiDB-lite"/>
    </source>
</evidence>
<keyword evidence="2" id="KW-0812">Transmembrane</keyword>
<feature type="compositionally biased region" description="Polar residues" evidence="1">
    <location>
        <begin position="540"/>
        <end position="559"/>
    </location>
</feature>
<comment type="caution">
    <text evidence="4">The sequence shown here is derived from an EMBL/GenBank/DDBJ whole genome shotgun (WGS) entry which is preliminary data.</text>
</comment>
<evidence type="ECO:0000256" key="2">
    <source>
        <dbReference type="SAM" id="Phobius"/>
    </source>
</evidence>
<evidence type="ECO:0000313" key="5">
    <source>
        <dbReference type="Proteomes" id="UP000494106"/>
    </source>
</evidence>
<name>A0A8S0YTK0_ARCPL</name>
<dbReference type="AlphaFoldDB" id="A0A8S0YTK0"/>
<accession>A0A8S0YTK0</accession>
<organism evidence="4 5">
    <name type="scientific">Arctia plantaginis</name>
    <name type="common">Wood tiger moth</name>
    <name type="synonym">Phalaena plantaginis</name>
    <dbReference type="NCBI Taxonomy" id="874455"/>
    <lineage>
        <taxon>Eukaryota</taxon>
        <taxon>Metazoa</taxon>
        <taxon>Ecdysozoa</taxon>
        <taxon>Arthropoda</taxon>
        <taxon>Hexapoda</taxon>
        <taxon>Insecta</taxon>
        <taxon>Pterygota</taxon>
        <taxon>Neoptera</taxon>
        <taxon>Endopterygota</taxon>
        <taxon>Lepidoptera</taxon>
        <taxon>Glossata</taxon>
        <taxon>Ditrysia</taxon>
        <taxon>Noctuoidea</taxon>
        <taxon>Erebidae</taxon>
        <taxon>Arctiinae</taxon>
        <taxon>Arctia</taxon>
    </lineage>
</organism>
<feature type="chain" id="PRO_5035810783" description="Allorecognition 2" evidence="3">
    <location>
        <begin position="21"/>
        <end position="608"/>
    </location>
</feature>
<feature type="compositionally biased region" description="Polar residues" evidence="1">
    <location>
        <begin position="361"/>
        <end position="376"/>
    </location>
</feature>
<feature type="transmembrane region" description="Helical" evidence="2">
    <location>
        <begin position="407"/>
        <end position="426"/>
    </location>
</feature>
<evidence type="ECO:0000313" key="4">
    <source>
        <dbReference type="EMBL" id="CAB3221823.1"/>
    </source>
</evidence>